<comment type="caution">
    <text evidence="1">The sequence shown here is derived from an EMBL/GenBank/DDBJ whole genome shotgun (WGS) entry which is preliminary data.</text>
</comment>
<dbReference type="InterPro" id="IPR027417">
    <property type="entry name" value="P-loop_NTPase"/>
</dbReference>
<dbReference type="NCBIfam" id="NF005972">
    <property type="entry name" value="PRK08058.1"/>
    <property type="match status" value="1"/>
</dbReference>
<proteinExistence type="predicted"/>
<dbReference type="GO" id="GO:0003887">
    <property type="term" value="F:DNA-directed DNA polymerase activity"/>
    <property type="evidence" value="ECO:0007669"/>
    <property type="project" value="UniProtKB-EC"/>
</dbReference>
<gene>
    <name evidence="1" type="primary">holB</name>
    <name evidence="1" type="ORF">R4146_03495</name>
</gene>
<keyword evidence="2" id="KW-1185">Reference proteome</keyword>
<dbReference type="SUPFAM" id="SSF52540">
    <property type="entry name" value="P-loop containing nucleoside triphosphate hydrolases"/>
    <property type="match status" value="1"/>
</dbReference>
<dbReference type="Pfam" id="PF13177">
    <property type="entry name" value="DNA_pol3_delta2"/>
    <property type="match status" value="1"/>
</dbReference>
<dbReference type="InterPro" id="IPR004622">
    <property type="entry name" value="DNA_pol_HolB"/>
</dbReference>
<name>A0ABU8SJZ7_9LACO</name>
<dbReference type="EMBL" id="JAWMWH010000001">
    <property type="protein sequence ID" value="MEJ6400235.1"/>
    <property type="molecule type" value="Genomic_DNA"/>
</dbReference>
<dbReference type="NCBIfam" id="TIGR00678">
    <property type="entry name" value="holB"/>
    <property type="match status" value="1"/>
</dbReference>
<dbReference type="EC" id="2.7.7.7" evidence="1"/>
<reference evidence="1 2" key="1">
    <citation type="submission" date="2023-10" db="EMBL/GenBank/DDBJ databases">
        <title>Nicoliella lavandulae sp. nov. isolated from Lavandula angustifolia flowers.</title>
        <authorList>
            <person name="Alcantara C."/>
            <person name="Zuniga M."/>
            <person name="Landete J.M."/>
            <person name="Monedero V."/>
        </authorList>
    </citation>
    <scope>NUCLEOTIDE SEQUENCE [LARGE SCALE GENOMIC DNA]</scope>
    <source>
        <strain evidence="1 2">Es01</strain>
    </source>
</reference>
<dbReference type="RefSeq" id="WP_339960050.1">
    <property type="nucleotide sequence ID" value="NZ_JAWMWH010000001.1"/>
</dbReference>
<dbReference type="InterPro" id="IPR050238">
    <property type="entry name" value="DNA_Rep/Repair_Clamp_Loader"/>
</dbReference>
<dbReference type="PANTHER" id="PTHR11669">
    <property type="entry name" value="REPLICATION FACTOR C / DNA POLYMERASE III GAMMA-TAU SUBUNIT"/>
    <property type="match status" value="1"/>
</dbReference>
<dbReference type="PANTHER" id="PTHR11669:SF8">
    <property type="entry name" value="DNA POLYMERASE III SUBUNIT DELTA"/>
    <property type="match status" value="1"/>
</dbReference>
<organism evidence="1 2">
    <name type="scientific">Nicoliella lavandulae</name>
    <dbReference type="NCBI Taxonomy" id="3082954"/>
    <lineage>
        <taxon>Bacteria</taxon>
        <taxon>Bacillati</taxon>
        <taxon>Bacillota</taxon>
        <taxon>Bacilli</taxon>
        <taxon>Lactobacillales</taxon>
        <taxon>Lactobacillaceae</taxon>
        <taxon>Nicoliella</taxon>
    </lineage>
</organism>
<dbReference type="Proteomes" id="UP001370590">
    <property type="component" value="Unassembled WGS sequence"/>
</dbReference>
<keyword evidence="1" id="KW-0808">Transferase</keyword>
<protein>
    <submittedName>
        <fullName evidence="1">DNA polymerase III subunit delta</fullName>
        <ecNumber evidence="1">2.7.7.7</ecNumber>
    </submittedName>
</protein>
<accession>A0ABU8SJZ7</accession>
<dbReference type="Gene3D" id="3.40.50.300">
    <property type="entry name" value="P-loop containing nucleotide triphosphate hydrolases"/>
    <property type="match status" value="1"/>
</dbReference>
<evidence type="ECO:0000313" key="1">
    <source>
        <dbReference type="EMBL" id="MEJ6400235.1"/>
    </source>
</evidence>
<keyword evidence="1" id="KW-0548">Nucleotidyltransferase</keyword>
<evidence type="ECO:0000313" key="2">
    <source>
        <dbReference type="Proteomes" id="UP001370590"/>
    </source>
</evidence>
<sequence length="339" mass="38044">MEKLTAEEIINSANVKQPELTSHFSQVITSHDLTHSYLFCGEPGSGKMAVAMEVTMALFCLNVKDGRPCGKCNECMRIASHQHPDVVIVEPDGNSIKIDQVRMLKAEFSKSAVEGNQKAFIIYGADKMTTEAANSLLKFIEEPVGNVVSFLLTDNKALILPTIISRTQLVEFPSLPPAVFISELEQLGVNATQFNLIQSLTNNIATVKQWQENDWLSKIQQVISQWFLQLNKHSPIAFTMVQTDIMPLVNNRDGQRIVLDMLIEVWRDVLDVKFNAITDDDLKFPQISAQIHQIAFKIPKQQLLAIIELMLKNNGDLALNINFQNILEATTLRSLNILE</sequence>